<feature type="compositionally biased region" description="Basic and acidic residues" evidence="1">
    <location>
        <begin position="114"/>
        <end position="123"/>
    </location>
</feature>
<dbReference type="EMBL" id="HBFQ01014987">
    <property type="protein sequence ID" value="CAD8836034.1"/>
    <property type="molecule type" value="Transcribed_RNA"/>
</dbReference>
<feature type="compositionally biased region" description="Acidic residues" evidence="1">
    <location>
        <begin position="298"/>
        <end position="316"/>
    </location>
</feature>
<organism evidence="3">
    <name type="scientific">Noctiluca scintillans</name>
    <name type="common">Sea sparkle</name>
    <name type="synonym">Red tide dinoflagellate</name>
    <dbReference type="NCBI Taxonomy" id="2966"/>
    <lineage>
        <taxon>Eukaryota</taxon>
        <taxon>Sar</taxon>
        <taxon>Alveolata</taxon>
        <taxon>Dinophyceae</taxon>
        <taxon>Noctilucales</taxon>
        <taxon>Noctilucaceae</taxon>
        <taxon>Noctiluca</taxon>
    </lineage>
</organism>
<feature type="domain" description="Pinin/SDK/MemA protein" evidence="2">
    <location>
        <begin position="149"/>
        <end position="273"/>
    </location>
</feature>
<dbReference type="InterPro" id="IPR006786">
    <property type="entry name" value="Pinin_SDK_MemA"/>
</dbReference>
<evidence type="ECO:0000259" key="2">
    <source>
        <dbReference type="Pfam" id="PF04696"/>
    </source>
</evidence>
<name>A0A7S0ZXQ7_NOCSC</name>
<evidence type="ECO:0000313" key="3">
    <source>
        <dbReference type="EMBL" id="CAD8836034.1"/>
    </source>
</evidence>
<dbReference type="Pfam" id="PF04696">
    <property type="entry name" value="Pinin_SDK_memA"/>
    <property type="match status" value="1"/>
</dbReference>
<accession>A0A7S0ZXQ7</accession>
<feature type="compositionally biased region" description="Basic and acidic residues" evidence="1">
    <location>
        <begin position="317"/>
        <end position="339"/>
    </location>
</feature>
<feature type="compositionally biased region" description="Basic and acidic residues" evidence="1">
    <location>
        <begin position="184"/>
        <end position="198"/>
    </location>
</feature>
<feature type="compositionally biased region" description="Basic residues" evidence="1">
    <location>
        <begin position="134"/>
        <end position="143"/>
    </location>
</feature>
<feature type="region of interest" description="Disordered" evidence="1">
    <location>
        <begin position="170"/>
        <end position="198"/>
    </location>
</feature>
<protein>
    <recommendedName>
        <fullName evidence="2">Pinin/SDK/MemA protein domain-containing protein</fullName>
    </recommendedName>
</protein>
<dbReference type="AlphaFoldDB" id="A0A7S0ZXQ7"/>
<evidence type="ECO:0000256" key="1">
    <source>
        <dbReference type="SAM" id="MobiDB-lite"/>
    </source>
</evidence>
<feature type="region of interest" description="Disordered" evidence="1">
    <location>
        <begin position="96"/>
        <end position="149"/>
    </location>
</feature>
<feature type="region of interest" description="Disordered" evidence="1">
    <location>
        <begin position="291"/>
        <end position="353"/>
    </location>
</feature>
<sequence length="367" mass="41685">MPGVTETGLRKRAIALGNGPSRDVPGLKNIQRQLLEVQRQRAQEEVRRGRTRVKLESFADVTSAHLLPAVSSVKLRKARDAPRGLGLLRDPARAKRARCEGSLTVKEQLDSEDEVKPEPKSPGDPDPIGESFRPRGRVKLRGRMPRDGRGTKILGSLLVHLDAARQQLANEKARKTRPRPCRAVSEREVGKQRHAGGRDHVATRVGADVGAHRVPAHKIERDSPDSETASLQHRLEQHYALMKNFIRTQAEPTIFFMPRKLTRVTERQLKETRAAIEQKIMSLEAHLHHTQIKPHESDDFDAVPEDEHDEEEEEVQLQEREEVHEVEKESVERRERTLEDESVVVTAEEPESDHTLRVKSFEVLESE</sequence>
<gene>
    <name evidence="3" type="ORF">NSCI0253_LOCUS10382</name>
</gene>
<reference evidence="3" key="1">
    <citation type="submission" date="2021-01" db="EMBL/GenBank/DDBJ databases">
        <authorList>
            <person name="Corre E."/>
            <person name="Pelletier E."/>
            <person name="Niang G."/>
            <person name="Scheremetjew M."/>
            <person name="Finn R."/>
            <person name="Kale V."/>
            <person name="Holt S."/>
            <person name="Cochrane G."/>
            <person name="Meng A."/>
            <person name="Brown T."/>
            <person name="Cohen L."/>
        </authorList>
    </citation>
    <scope>NUCLEOTIDE SEQUENCE</scope>
</reference>
<proteinExistence type="predicted"/>